<evidence type="ECO:0000313" key="3">
    <source>
        <dbReference type="Proteomes" id="UP000299102"/>
    </source>
</evidence>
<sequence length="168" mass="18371">MSYDDDDDDDDDDEMSFGLKSPTPVRSGSGSVSDLCQRFGACAVSAFSCASPFHRLGPVMCINTLAPLEFFFPRTSWEPSVGRAQTLKCCLRCSNCWYQFVDVSVAIEGCNDDNCRPIRKCPGVNVLKSDRSADIGVNGREFNIASIRANCVVNSSQGKVEFPTTLSR</sequence>
<reference evidence="2 3" key="1">
    <citation type="journal article" date="2019" name="Commun. Biol.">
        <title>The bagworm genome reveals a unique fibroin gene that provides high tensile strength.</title>
        <authorList>
            <person name="Kono N."/>
            <person name="Nakamura H."/>
            <person name="Ohtoshi R."/>
            <person name="Tomita M."/>
            <person name="Numata K."/>
            <person name="Arakawa K."/>
        </authorList>
    </citation>
    <scope>NUCLEOTIDE SEQUENCE [LARGE SCALE GENOMIC DNA]</scope>
</reference>
<dbReference type="EMBL" id="BGZK01001205">
    <property type="protein sequence ID" value="GBP74361.1"/>
    <property type="molecule type" value="Genomic_DNA"/>
</dbReference>
<evidence type="ECO:0000313" key="2">
    <source>
        <dbReference type="EMBL" id="GBP74361.1"/>
    </source>
</evidence>
<gene>
    <name evidence="2" type="ORF">EVAR_51545_1</name>
</gene>
<feature type="compositionally biased region" description="Acidic residues" evidence="1">
    <location>
        <begin position="1"/>
        <end position="15"/>
    </location>
</feature>
<proteinExistence type="predicted"/>
<accession>A0A4C1YDA1</accession>
<organism evidence="2 3">
    <name type="scientific">Eumeta variegata</name>
    <name type="common">Bagworm moth</name>
    <name type="synonym">Eumeta japonica</name>
    <dbReference type="NCBI Taxonomy" id="151549"/>
    <lineage>
        <taxon>Eukaryota</taxon>
        <taxon>Metazoa</taxon>
        <taxon>Ecdysozoa</taxon>
        <taxon>Arthropoda</taxon>
        <taxon>Hexapoda</taxon>
        <taxon>Insecta</taxon>
        <taxon>Pterygota</taxon>
        <taxon>Neoptera</taxon>
        <taxon>Endopterygota</taxon>
        <taxon>Lepidoptera</taxon>
        <taxon>Glossata</taxon>
        <taxon>Ditrysia</taxon>
        <taxon>Tineoidea</taxon>
        <taxon>Psychidae</taxon>
        <taxon>Oiketicinae</taxon>
        <taxon>Eumeta</taxon>
    </lineage>
</organism>
<name>A0A4C1YDA1_EUMVA</name>
<dbReference type="Proteomes" id="UP000299102">
    <property type="component" value="Unassembled WGS sequence"/>
</dbReference>
<keyword evidence="3" id="KW-1185">Reference proteome</keyword>
<protein>
    <submittedName>
        <fullName evidence="2">Uncharacterized protein</fullName>
    </submittedName>
</protein>
<dbReference type="AlphaFoldDB" id="A0A4C1YDA1"/>
<comment type="caution">
    <text evidence="2">The sequence shown here is derived from an EMBL/GenBank/DDBJ whole genome shotgun (WGS) entry which is preliminary data.</text>
</comment>
<evidence type="ECO:0000256" key="1">
    <source>
        <dbReference type="SAM" id="MobiDB-lite"/>
    </source>
</evidence>
<feature type="region of interest" description="Disordered" evidence="1">
    <location>
        <begin position="1"/>
        <end position="30"/>
    </location>
</feature>